<protein>
    <recommendedName>
        <fullName evidence="2">DUF7924 domain-containing protein</fullName>
    </recommendedName>
</protein>
<comment type="caution">
    <text evidence="3">The sequence shown here is derived from an EMBL/GenBank/DDBJ whole genome shotgun (WGS) entry which is preliminary data.</text>
</comment>
<evidence type="ECO:0000313" key="4">
    <source>
        <dbReference type="Proteomes" id="UP001451303"/>
    </source>
</evidence>
<dbReference type="InterPro" id="IPR057684">
    <property type="entry name" value="DUF7924"/>
</dbReference>
<dbReference type="PANTHER" id="PTHR42470:SF2">
    <property type="match status" value="1"/>
</dbReference>
<evidence type="ECO:0000313" key="3">
    <source>
        <dbReference type="EMBL" id="KAL0472776.1"/>
    </source>
</evidence>
<sequence length="490" mass="55714">MAQTRAQSRAQEDAKRRRSPDDQGQDSSPTRKRQRRTAHPTPSENVQDEDRKRAIEDATPPSPSSKRRKTFIPSAEDTTFAEATGHRHRIDPISFWVREGAWPRELFEVEIADMYEDDLARRPSLGRKRSNSATSTPTTLTTPSDVKSTQYRDPRYKKLLAAMGVFMDLQPDHGITVESKTCYMTLLTSEQTFPTDSLFRDDRFEETCRKVANKNEARVLRDISPLIVPSAENLATCGSAGLECLVESVNEPWSSSIPIITPRPQPDYSVGFLQTAFTSEQLAKLKPFVGDPFDGDQSFFMATKDMYFPFLTCEVKCGLRSSDLDVADCQNAHSMALAARGIVKLFRNVGRENEIHRQIVSFSVSHDHHFVRLDGYYPVIDGKNTRYYRHPIYEFSFTTMDGKEKWTAYRFVKNIYDKWMPDHFKRICSAIDQLPDLDLEVPALSNPNGLFQDLGNQVPLSEADSESPIRMDTSRDTMPAPAKKRKEKSG</sequence>
<reference evidence="3 4" key="1">
    <citation type="submission" date="2023-09" db="EMBL/GenBank/DDBJ databases">
        <title>Multi-omics analysis of a traditional fermented food reveals byproduct-associated fungal strains for waste-to-food upcycling.</title>
        <authorList>
            <consortium name="Lawrence Berkeley National Laboratory"/>
            <person name="Rekdal V.M."/>
            <person name="Villalobos-Escobedo J.M."/>
            <person name="Rodriguez-Valeron N."/>
            <person name="Garcia M.O."/>
            <person name="Vasquez D.P."/>
            <person name="Damayanti I."/>
            <person name="Sorensen P.M."/>
            <person name="Baidoo E.E."/>
            <person name="De Carvalho A.C."/>
            <person name="Riley R."/>
            <person name="Lipzen A."/>
            <person name="He G."/>
            <person name="Yan M."/>
            <person name="Haridas S."/>
            <person name="Daum C."/>
            <person name="Yoshinaga Y."/>
            <person name="Ng V."/>
            <person name="Grigoriev I.V."/>
            <person name="Munk R."/>
            <person name="Nuraida L."/>
            <person name="Wijaya C.H."/>
            <person name="Morales P.-C."/>
            <person name="Keasling J.D."/>
        </authorList>
    </citation>
    <scope>NUCLEOTIDE SEQUENCE [LARGE SCALE GENOMIC DNA]</scope>
    <source>
        <strain evidence="3 4">FGSC 2613</strain>
    </source>
</reference>
<feature type="region of interest" description="Disordered" evidence="1">
    <location>
        <begin position="1"/>
        <end position="83"/>
    </location>
</feature>
<dbReference type="EMBL" id="JAVLET010000002">
    <property type="protein sequence ID" value="KAL0472776.1"/>
    <property type="molecule type" value="Genomic_DNA"/>
</dbReference>
<dbReference type="Proteomes" id="UP001451303">
    <property type="component" value="Unassembled WGS sequence"/>
</dbReference>
<evidence type="ECO:0000256" key="1">
    <source>
        <dbReference type="SAM" id="MobiDB-lite"/>
    </source>
</evidence>
<organism evidence="3 4">
    <name type="scientific">Neurospora intermedia</name>
    <dbReference type="NCBI Taxonomy" id="5142"/>
    <lineage>
        <taxon>Eukaryota</taxon>
        <taxon>Fungi</taxon>
        <taxon>Dikarya</taxon>
        <taxon>Ascomycota</taxon>
        <taxon>Pezizomycotina</taxon>
        <taxon>Sordariomycetes</taxon>
        <taxon>Sordariomycetidae</taxon>
        <taxon>Sordariales</taxon>
        <taxon>Sordariaceae</taxon>
        <taxon>Neurospora</taxon>
    </lineage>
</organism>
<feature type="region of interest" description="Disordered" evidence="1">
    <location>
        <begin position="460"/>
        <end position="490"/>
    </location>
</feature>
<feature type="compositionally biased region" description="Low complexity" evidence="1">
    <location>
        <begin position="134"/>
        <end position="144"/>
    </location>
</feature>
<feature type="domain" description="DUF7924" evidence="2">
    <location>
        <begin position="203"/>
        <end position="431"/>
    </location>
</feature>
<proteinExistence type="predicted"/>
<dbReference type="PANTHER" id="PTHR42470">
    <property type="entry name" value="VAST DOMAIN-CONTAINING PROTEIN"/>
    <property type="match status" value="1"/>
</dbReference>
<evidence type="ECO:0000259" key="2">
    <source>
        <dbReference type="Pfam" id="PF25545"/>
    </source>
</evidence>
<accession>A0ABR3DLR7</accession>
<feature type="region of interest" description="Disordered" evidence="1">
    <location>
        <begin position="123"/>
        <end position="149"/>
    </location>
</feature>
<gene>
    <name evidence="3" type="ORF">QR685DRAFT_541487</name>
</gene>
<feature type="compositionally biased region" description="Basic and acidic residues" evidence="1">
    <location>
        <begin position="10"/>
        <end position="21"/>
    </location>
</feature>
<keyword evidence="4" id="KW-1185">Reference proteome</keyword>
<dbReference type="Pfam" id="PF25545">
    <property type="entry name" value="DUF7924"/>
    <property type="match status" value="1"/>
</dbReference>
<name>A0ABR3DLR7_NEUIN</name>